<evidence type="ECO:0000256" key="4">
    <source>
        <dbReference type="ARBA" id="ARBA00022759"/>
    </source>
</evidence>
<keyword evidence="4" id="KW-0255">Endonuclease</keyword>
<protein>
    <recommendedName>
        <fullName evidence="12">Reverse transcriptase</fullName>
    </recommendedName>
</protein>
<dbReference type="CDD" id="cd01647">
    <property type="entry name" value="RT_LTR"/>
    <property type="match status" value="1"/>
</dbReference>
<dbReference type="PANTHER" id="PTHR37984">
    <property type="entry name" value="PROTEIN CBG26694"/>
    <property type="match status" value="1"/>
</dbReference>
<dbReference type="Pfam" id="PF00078">
    <property type="entry name" value="RVT_1"/>
    <property type="match status" value="1"/>
</dbReference>
<keyword evidence="11" id="KW-1185">Reference proteome</keyword>
<dbReference type="Proteomes" id="UP001374579">
    <property type="component" value="Unassembled WGS sequence"/>
</dbReference>
<dbReference type="FunFam" id="3.30.70.270:FF:000020">
    <property type="entry name" value="Transposon Tf2-6 polyprotein-like Protein"/>
    <property type="match status" value="1"/>
</dbReference>
<proteinExistence type="predicted"/>
<dbReference type="Pfam" id="PF00665">
    <property type="entry name" value="rve"/>
    <property type="match status" value="1"/>
</dbReference>
<dbReference type="InterPro" id="IPR043502">
    <property type="entry name" value="DNA/RNA_pol_sf"/>
</dbReference>
<reference evidence="10 11" key="1">
    <citation type="submission" date="2024-02" db="EMBL/GenBank/DDBJ databases">
        <title>Chromosome-scale genome assembly of the rough periwinkle Littorina saxatilis.</title>
        <authorList>
            <person name="De Jode A."/>
            <person name="Faria R."/>
            <person name="Formenti G."/>
            <person name="Sims Y."/>
            <person name="Smith T.P."/>
            <person name="Tracey A."/>
            <person name="Wood J.M.D."/>
            <person name="Zagrodzka Z.B."/>
            <person name="Johannesson K."/>
            <person name="Butlin R.K."/>
            <person name="Leder E.H."/>
        </authorList>
    </citation>
    <scope>NUCLEOTIDE SEQUENCE [LARGE SCALE GENOMIC DNA]</scope>
    <source>
        <strain evidence="10">Snail1</strain>
        <tissue evidence="10">Muscle</tissue>
    </source>
</reference>
<dbReference type="GO" id="GO:0003676">
    <property type="term" value="F:nucleic acid binding"/>
    <property type="evidence" value="ECO:0007669"/>
    <property type="project" value="InterPro"/>
</dbReference>
<dbReference type="CDD" id="cd09274">
    <property type="entry name" value="RNase_HI_RT_Ty3"/>
    <property type="match status" value="1"/>
</dbReference>
<dbReference type="PROSITE" id="PS50994">
    <property type="entry name" value="INTEGRASE"/>
    <property type="match status" value="1"/>
</dbReference>
<keyword evidence="5" id="KW-0378">Hydrolase</keyword>
<comment type="caution">
    <text evidence="10">The sequence shown here is derived from an EMBL/GenBank/DDBJ whole genome shotgun (WGS) entry which is preliminary data.</text>
</comment>
<dbReference type="FunFam" id="3.10.20.370:FF:000001">
    <property type="entry name" value="Retrovirus-related Pol polyprotein from transposon 17.6-like protein"/>
    <property type="match status" value="1"/>
</dbReference>
<dbReference type="InterPro" id="IPR043128">
    <property type="entry name" value="Rev_trsase/Diguanyl_cyclase"/>
</dbReference>
<sequence length="1081" mass="121802">MVVSSPGKVVSGGVPSLCESCHKKDFEPRCTVQVNGVEVPALRDTGAESLIIDASLVPCGALTGRKQNVTFASTNYQTVCDTAVVDVVSPFFTGKAFAVVMENPLFPVIIGNHVEMETGQVFRVPVYSKDPEVGAVETRAQVRKKQVPGKPLPVSQPLIGQTGPEGVAQMQSEDDTLEKVREYAQTGKQFGSGVGTIHFVKKKSLYYRAFSGPAGSYSQLVVPKQLRQEVLRLAHDPPMAGHLGTKKTRERVWQTFYWPGLCADVRRYCASCDVCQRTVPRGVVRKAPLEQMPLMDEPFKRVAVDLVGPILPASERGFRYILVMVDYSTRYPEAKALKNIEAETVAEGLFEMWSRLGVPEEVLSDQGTQFMSGVMQEVHRLLSVQGRRTTPYHPQTNGLVERFNGTLKSMLRKLCAEKPKTWDRFLPAILFAYREVPQESTGFSPFELLYGRTVRGPMHVLRQLWTREIEDEEVKLASEYVVDLRNRIEQTCELAKRNLAEAAVRHKKVFDRKTAPRKLSVGDSVLLLLPEKNNKLQMSWRGPFKVLGKKGLNDYLIKMGDKEKLYHINLLKRYQERTSDVPVAVATSVVTEEPEEVTSTSAEIPLIPLQAEEGPEDVNLDPEYSDIHGELRELCYEFRDVLTDVPLSTTLDECEVVMTSDRPIRTPQYPLPHAMRDTVRQEVESMLKMGVIERSASPYSSPIVLVKKKDGKIRFCVDFRKVNRGVQFDAEPMPDVEFLFAQVGQAKYLSKIDLSKGYWQVPMKEQDRPKTAFTTPEGQFQWLVIPFGLKTAGAVFSRIMRKLLSPLNRPEIQNFMDDILIATDTREQHLEALRCLFQRLREVQLAARPSKCFLAFKELEYLGHHVGSGKMWPVSEKVEKIRKAPQPTTKKELRAFLGLAGFYRRYVPNFSLIALPLTDLTKGGKPNQLQWSDECEVAFQTLKSGLCSSPVVCLPCVDLPYVLRTDASDRGLGAVLLQDHGEGLQPVAYASRKLQGPELNYSVIEKECLGILWGIEKFDPYVYGTTFILETDHQPLQHLERAKTASGRLTRWALRLQKYSFSVRVIPGKENVGADYLSRMS</sequence>
<evidence type="ECO:0000256" key="5">
    <source>
        <dbReference type="ARBA" id="ARBA00022801"/>
    </source>
</evidence>
<dbReference type="Gene3D" id="3.10.10.10">
    <property type="entry name" value="HIV Type 1 Reverse Transcriptase, subunit A, domain 1"/>
    <property type="match status" value="1"/>
</dbReference>
<evidence type="ECO:0000259" key="9">
    <source>
        <dbReference type="PROSITE" id="PS50994"/>
    </source>
</evidence>
<dbReference type="InterPro" id="IPR001584">
    <property type="entry name" value="Integrase_cat-core"/>
</dbReference>
<accession>A0AAN9GEC6</accession>
<dbReference type="Gene3D" id="1.10.340.70">
    <property type="match status" value="1"/>
</dbReference>
<evidence type="ECO:0000256" key="6">
    <source>
        <dbReference type="ARBA" id="ARBA00022918"/>
    </source>
</evidence>
<dbReference type="GO" id="GO:0016787">
    <property type="term" value="F:hydrolase activity"/>
    <property type="evidence" value="ECO:0007669"/>
    <property type="project" value="UniProtKB-KW"/>
</dbReference>
<dbReference type="InterPro" id="IPR000477">
    <property type="entry name" value="RT_dom"/>
</dbReference>
<dbReference type="GO" id="GO:0004519">
    <property type="term" value="F:endonuclease activity"/>
    <property type="evidence" value="ECO:0007669"/>
    <property type="project" value="UniProtKB-KW"/>
</dbReference>
<feature type="region of interest" description="Disordered" evidence="7">
    <location>
        <begin position="147"/>
        <end position="167"/>
    </location>
</feature>
<evidence type="ECO:0000256" key="1">
    <source>
        <dbReference type="ARBA" id="ARBA00022679"/>
    </source>
</evidence>
<dbReference type="GO" id="GO:0003964">
    <property type="term" value="F:RNA-directed DNA polymerase activity"/>
    <property type="evidence" value="ECO:0007669"/>
    <property type="project" value="UniProtKB-KW"/>
</dbReference>
<evidence type="ECO:0000259" key="8">
    <source>
        <dbReference type="PROSITE" id="PS50878"/>
    </source>
</evidence>
<evidence type="ECO:0000256" key="7">
    <source>
        <dbReference type="SAM" id="MobiDB-lite"/>
    </source>
</evidence>
<keyword evidence="2" id="KW-0548">Nucleotidyltransferase</keyword>
<dbReference type="Pfam" id="PF17917">
    <property type="entry name" value="RT_RNaseH"/>
    <property type="match status" value="1"/>
</dbReference>
<evidence type="ECO:0008006" key="12">
    <source>
        <dbReference type="Google" id="ProtNLM"/>
    </source>
</evidence>
<dbReference type="GO" id="GO:0015074">
    <property type="term" value="P:DNA integration"/>
    <property type="evidence" value="ECO:0007669"/>
    <property type="project" value="InterPro"/>
</dbReference>
<dbReference type="EMBL" id="JBAMIC010000007">
    <property type="protein sequence ID" value="KAK7105242.1"/>
    <property type="molecule type" value="Genomic_DNA"/>
</dbReference>
<dbReference type="AlphaFoldDB" id="A0AAN9GEC6"/>
<dbReference type="PROSITE" id="PS50878">
    <property type="entry name" value="RT_POL"/>
    <property type="match status" value="1"/>
</dbReference>
<dbReference type="InterPro" id="IPR041373">
    <property type="entry name" value="RT_RNaseH"/>
</dbReference>
<evidence type="ECO:0000313" key="11">
    <source>
        <dbReference type="Proteomes" id="UP001374579"/>
    </source>
</evidence>
<dbReference type="Gene3D" id="3.30.420.10">
    <property type="entry name" value="Ribonuclease H-like superfamily/Ribonuclease H"/>
    <property type="match status" value="1"/>
</dbReference>
<dbReference type="SUPFAM" id="SSF53098">
    <property type="entry name" value="Ribonuclease H-like"/>
    <property type="match status" value="1"/>
</dbReference>
<dbReference type="InterPro" id="IPR012337">
    <property type="entry name" value="RNaseH-like_sf"/>
</dbReference>
<evidence type="ECO:0000256" key="2">
    <source>
        <dbReference type="ARBA" id="ARBA00022695"/>
    </source>
</evidence>
<keyword evidence="6" id="KW-0695">RNA-directed DNA polymerase</keyword>
<feature type="domain" description="Reverse transcriptase" evidence="8">
    <location>
        <begin position="687"/>
        <end position="866"/>
    </location>
</feature>
<keyword evidence="3" id="KW-0540">Nuclease</keyword>
<evidence type="ECO:0000256" key="3">
    <source>
        <dbReference type="ARBA" id="ARBA00022722"/>
    </source>
</evidence>
<organism evidence="10 11">
    <name type="scientific">Littorina saxatilis</name>
    <dbReference type="NCBI Taxonomy" id="31220"/>
    <lineage>
        <taxon>Eukaryota</taxon>
        <taxon>Metazoa</taxon>
        <taxon>Spiralia</taxon>
        <taxon>Lophotrochozoa</taxon>
        <taxon>Mollusca</taxon>
        <taxon>Gastropoda</taxon>
        <taxon>Caenogastropoda</taxon>
        <taxon>Littorinimorpha</taxon>
        <taxon>Littorinoidea</taxon>
        <taxon>Littorinidae</taxon>
        <taxon>Littorina</taxon>
    </lineage>
</organism>
<feature type="domain" description="Integrase catalytic" evidence="9">
    <location>
        <begin position="294"/>
        <end position="453"/>
    </location>
</feature>
<dbReference type="Pfam" id="PF17921">
    <property type="entry name" value="Integrase_H2C2"/>
    <property type="match status" value="1"/>
</dbReference>
<evidence type="ECO:0000313" key="10">
    <source>
        <dbReference type="EMBL" id="KAK7105242.1"/>
    </source>
</evidence>
<dbReference type="InterPro" id="IPR050951">
    <property type="entry name" value="Retrovirus_Pol_polyprotein"/>
</dbReference>
<dbReference type="FunFam" id="1.10.340.70:FF:000001">
    <property type="entry name" value="Retrovirus-related Pol polyprotein from transposon gypsy-like Protein"/>
    <property type="match status" value="1"/>
</dbReference>
<dbReference type="InterPro" id="IPR041588">
    <property type="entry name" value="Integrase_H2C2"/>
</dbReference>
<dbReference type="Gene3D" id="3.30.70.270">
    <property type="match status" value="2"/>
</dbReference>
<dbReference type="PANTHER" id="PTHR37984:SF5">
    <property type="entry name" value="PROTEIN NYNRIN-LIKE"/>
    <property type="match status" value="1"/>
</dbReference>
<name>A0AAN9GEC6_9CAEN</name>
<dbReference type="InterPro" id="IPR036397">
    <property type="entry name" value="RNaseH_sf"/>
</dbReference>
<dbReference type="FunFam" id="3.30.420.10:FF:000032">
    <property type="entry name" value="Retrovirus-related Pol polyprotein from transposon 297-like Protein"/>
    <property type="match status" value="1"/>
</dbReference>
<keyword evidence="1" id="KW-0808">Transferase</keyword>
<dbReference type="SUPFAM" id="SSF56672">
    <property type="entry name" value="DNA/RNA polymerases"/>
    <property type="match status" value="1"/>
</dbReference>
<gene>
    <name evidence="10" type="ORF">V1264_016648</name>
</gene>